<feature type="region of interest" description="Disordered" evidence="1">
    <location>
        <begin position="1"/>
        <end position="35"/>
    </location>
</feature>
<sequence>MANTAPTTPSTPSRLPPISHPPLSTPGRPPSPLNASEVANFSMQAVPVGCELIIRGITPEDGKTASEIVLLDDNNELYDISVIPGSSGRFSNNTFCYVRLSMPVASEQTEPRPDLLNPWIPVLSSLHPNWQASWSPCKMEKDKKLWCRISGMSGNGGKTNWDKDLAVITDVIRKLGVNVSSSWSTANGQMGVVVLSQVGEVLFLTSKSPLSVTLPNQDPSVSGHRHPSHIDITAPYKQINPVYAFEVVITGIGDYNHSFALHLDRYFTTLTEPDGTSFFRSSRIPETDVYCVVLSSWEATKTVLSNTKFFDQHVRSSALNVAYPRLLWDVNMTGAFAQRAVAAINKAGEMLEARLNLFESKINEICRETSSNLNAVEQRIGAMENGIQQITGAVTQMGLALQDTQMALMAQHRRSQIADHRSSLYHQHESLIRKLDRAQNSQEEDTIDTELDVISQKIEEADEQLSEFDRTITGIAAGPPQHPQQAVTPTPLTPARSNRQPIPSMPESPLAAKRRLHNKAGPHKQISSARAVRSTANVMDEDDIVDENAVQNSIAGSVLNGNAGQGPPAATICAGLLSESGLLSNGSDPVGLNVWTNHCSLSSWVPSPFAHILLTLGFSECIKYFLTCCMIRDLRSLIHSFFVSFLSCILSSVCRALYSGLITTISFLESVPYLPKQLILLLLVSSSVTASGFGPNCATASFSIYALNANGMHHALKLIHINNAIGHRNPSVFVISELKSTMSTANRITLKNYNIFEEHSQPTAGTWKWGVMLGI</sequence>
<name>A0AA39N9M0_9AGAR</name>
<protein>
    <submittedName>
        <fullName evidence="2">Uncharacterized protein</fullName>
    </submittedName>
</protein>
<comment type="caution">
    <text evidence="2">The sequence shown here is derived from an EMBL/GenBank/DDBJ whole genome shotgun (WGS) entry which is preliminary data.</text>
</comment>
<feature type="region of interest" description="Disordered" evidence="1">
    <location>
        <begin position="477"/>
        <end position="509"/>
    </location>
</feature>
<proteinExistence type="predicted"/>
<reference evidence="2" key="1">
    <citation type="submission" date="2023-06" db="EMBL/GenBank/DDBJ databases">
        <authorList>
            <consortium name="Lawrence Berkeley National Laboratory"/>
            <person name="Ahrendt S."/>
            <person name="Sahu N."/>
            <person name="Indic B."/>
            <person name="Wong-Bajracharya J."/>
            <person name="Merenyi Z."/>
            <person name="Ke H.-M."/>
            <person name="Monk M."/>
            <person name="Kocsube S."/>
            <person name="Drula E."/>
            <person name="Lipzen A."/>
            <person name="Balint B."/>
            <person name="Henrissat B."/>
            <person name="Andreopoulos B."/>
            <person name="Martin F.M."/>
            <person name="Harder C.B."/>
            <person name="Rigling D."/>
            <person name="Ford K.L."/>
            <person name="Foster G.D."/>
            <person name="Pangilinan J."/>
            <person name="Papanicolaou A."/>
            <person name="Barry K."/>
            <person name="LaButti K."/>
            <person name="Viragh M."/>
            <person name="Koriabine M."/>
            <person name="Yan M."/>
            <person name="Riley R."/>
            <person name="Champramary S."/>
            <person name="Plett K.L."/>
            <person name="Tsai I.J."/>
            <person name="Slot J."/>
            <person name="Sipos G."/>
            <person name="Plett J."/>
            <person name="Nagy L.G."/>
            <person name="Grigoriev I.V."/>
        </authorList>
    </citation>
    <scope>NUCLEOTIDE SEQUENCE</scope>
    <source>
        <strain evidence="2">ICMP 16352</strain>
    </source>
</reference>
<feature type="compositionally biased region" description="Pro residues" evidence="1">
    <location>
        <begin position="14"/>
        <end position="32"/>
    </location>
</feature>
<dbReference type="AlphaFoldDB" id="A0AA39N9M0"/>
<feature type="compositionally biased region" description="Polar residues" evidence="1">
    <location>
        <begin position="483"/>
        <end position="501"/>
    </location>
</feature>
<dbReference type="Proteomes" id="UP001175227">
    <property type="component" value="Unassembled WGS sequence"/>
</dbReference>
<evidence type="ECO:0000313" key="3">
    <source>
        <dbReference type="Proteomes" id="UP001175227"/>
    </source>
</evidence>
<dbReference type="EMBL" id="JAUEPR010000139">
    <property type="protein sequence ID" value="KAK0461553.1"/>
    <property type="molecule type" value="Genomic_DNA"/>
</dbReference>
<feature type="compositionally biased region" description="Low complexity" evidence="1">
    <location>
        <begin position="1"/>
        <end position="13"/>
    </location>
</feature>
<evidence type="ECO:0000256" key="1">
    <source>
        <dbReference type="SAM" id="MobiDB-lite"/>
    </source>
</evidence>
<keyword evidence="3" id="KW-1185">Reference proteome</keyword>
<accession>A0AA39N9M0</accession>
<gene>
    <name evidence="2" type="ORF">IW261DRAFT_1576680</name>
</gene>
<organism evidence="2 3">
    <name type="scientific">Armillaria novae-zelandiae</name>
    <dbReference type="NCBI Taxonomy" id="153914"/>
    <lineage>
        <taxon>Eukaryota</taxon>
        <taxon>Fungi</taxon>
        <taxon>Dikarya</taxon>
        <taxon>Basidiomycota</taxon>
        <taxon>Agaricomycotina</taxon>
        <taxon>Agaricomycetes</taxon>
        <taxon>Agaricomycetidae</taxon>
        <taxon>Agaricales</taxon>
        <taxon>Marasmiineae</taxon>
        <taxon>Physalacriaceae</taxon>
        <taxon>Armillaria</taxon>
    </lineage>
</organism>
<evidence type="ECO:0000313" key="2">
    <source>
        <dbReference type="EMBL" id="KAK0461553.1"/>
    </source>
</evidence>